<accession>A0A1I2FWH1</accession>
<dbReference type="EMBL" id="FONN01000013">
    <property type="protein sequence ID" value="SFF09169.1"/>
    <property type="molecule type" value="Genomic_DNA"/>
</dbReference>
<name>A0A1I2FWH1_9BACL</name>
<reference evidence="2" key="1">
    <citation type="submission" date="2016-10" db="EMBL/GenBank/DDBJ databases">
        <authorList>
            <person name="Varghese N."/>
            <person name="Submissions S."/>
        </authorList>
    </citation>
    <scope>NUCLEOTIDE SEQUENCE [LARGE SCALE GENOMIC DNA]</scope>
    <source>
        <strain evidence="2">CGMCC 1.10223</strain>
    </source>
</reference>
<gene>
    <name evidence="1" type="ORF">SAMN04487969_113161</name>
</gene>
<keyword evidence="2" id="KW-1185">Reference proteome</keyword>
<dbReference type="OrthoDB" id="9153432at2"/>
<protein>
    <submittedName>
        <fullName evidence="1">Uncharacterized protein</fullName>
    </submittedName>
</protein>
<evidence type="ECO:0000313" key="2">
    <source>
        <dbReference type="Proteomes" id="UP000183410"/>
    </source>
</evidence>
<sequence length="59" mass="6712">MEVLIKENGTAHEDLIVSFKEMDLLVIADTYYFEIEDTIQPERDGTCKIAASLKSLLSY</sequence>
<dbReference type="AlphaFoldDB" id="A0A1I2FWH1"/>
<evidence type="ECO:0000313" key="1">
    <source>
        <dbReference type="EMBL" id="SFF09169.1"/>
    </source>
</evidence>
<dbReference type="Proteomes" id="UP000183410">
    <property type="component" value="Unassembled WGS sequence"/>
</dbReference>
<proteinExistence type="predicted"/>
<organism evidence="1 2">
    <name type="scientific">Paenibacillus algorifonticola</name>
    <dbReference type="NCBI Taxonomy" id="684063"/>
    <lineage>
        <taxon>Bacteria</taxon>
        <taxon>Bacillati</taxon>
        <taxon>Bacillota</taxon>
        <taxon>Bacilli</taxon>
        <taxon>Bacillales</taxon>
        <taxon>Paenibacillaceae</taxon>
        <taxon>Paenibacillus</taxon>
    </lineage>
</organism>
<dbReference type="RefSeq" id="WP_046232815.1">
    <property type="nucleotide sequence ID" value="NZ_FONN01000013.1"/>
</dbReference>